<proteinExistence type="predicted"/>
<comment type="caution">
    <text evidence="2">The sequence shown here is derived from an EMBL/GenBank/DDBJ whole genome shotgun (WGS) entry which is preliminary data.</text>
</comment>
<feature type="domain" description="HD" evidence="1">
    <location>
        <begin position="120"/>
        <end position="222"/>
    </location>
</feature>
<dbReference type="SUPFAM" id="SSF109604">
    <property type="entry name" value="HD-domain/PDEase-like"/>
    <property type="match status" value="1"/>
</dbReference>
<reference evidence="2 3" key="1">
    <citation type="submission" date="2017-07" db="EMBL/GenBank/DDBJ databases">
        <title>Bifidobacterium novel species.</title>
        <authorList>
            <person name="Lugli G.A."/>
            <person name="Milani C."/>
            <person name="Duranti S."/>
            <person name="Mangifesta M."/>
        </authorList>
    </citation>
    <scope>NUCLEOTIDE SEQUENCE [LARGE SCALE GENOMIC DNA]</scope>
    <source>
        <strain evidence="2 3">77</strain>
    </source>
</reference>
<accession>A0A2N5J587</accession>
<protein>
    <submittedName>
        <fullName evidence="2">Phosphohydrolase</fullName>
    </submittedName>
</protein>
<keyword evidence="3" id="KW-1185">Reference proteome</keyword>
<keyword evidence="2" id="KW-0378">Hydrolase</keyword>
<organism evidence="2 3">
    <name type="scientific">Bifidobacterium parmae</name>
    <dbReference type="NCBI Taxonomy" id="361854"/>
    <lineage>
        <taxon>Bacteria</taxon>
        <taxon>Bacillati</taxon>
        <taxon>Actinomycetota</taxon>
        <taxon>Actinomycetes</taxon>
        <taxon>Bifidobacteriales</taxon>
        <taxon>Bifidobacteriaceae</taxon>
        <taxon>Bifidobacterium</taxon>
    </lineage>
</organism>
<dbReference type="InterPro" id="IPR003607">
    <property type="entry name" value="HD/PDEase_dom"/>
</dbReference>
<sequence>MVPTLEQIEELHHKIAPSEEAYDLIHTHCVIVARIARMLAHRQNMLFARRCTLPKDAAELAAPSAAGAEAVLAGIEAGEGGTPAVGTTGSGASGEPAARDLLAVPPSDGVTGGHVPPRLIDEHLVTIGGLLHDIGTYRVLKHDGTDGEPLKFAGKKYIKHGLLGYEYLLENGVDEEIAQFARNHTGVGLTRDDVIRQELPLPPADYVPVNLEQETVMVADKYNSKSLPAKFVTAESYTKRAARFGEENKRRWLELLDQYGVVDVRPLAKEYGMVIV</sequence>
<dbReference type="Proteomes" id="UP000235034">
    <property type="component" value="Unassembled WGS sequence"/>
</dbReference>
<dbReference type="EMBL" id="NMWT01000004">
    <property type="protein sequence ID" value="PLS29380.1"/>
    <property type="molecule type" value="Genomic_DNA"/>
</dbReference>
<gene>
    <name evidence="2" type="ORF">Uis4E_0469</name>
</gene>
<evidence type="ECO:0000313" key="3">
    <source>
        <dbReference type="Proteomes" id="UP000235034"/>
    </source>
</evidence>
<dbReference type="InterPro" id="IPR006674">
    <property type="entry name" value="HD_domain"/>
</dbReference>
<dbReference type="RefSeq" id="WP_243394280.1">
    <property type="nucleotide sequence ID" value="NZ_NMWT01000004.1"/>
</dbReference>
<dbReference type="CDD" id="cd00077">
    <property type="entry name" value="HDc"/>
    <property type="match status" value="1"/>
</dbReference>
<name>A0A2N5J587_9BIFI</name>
<dbReference type="GO" id="GO:0016787">
    <property type="term" value="F:hydrolase activity"/>
    <property type="evidence" value="ECO:0007669"/>
    <property type="project" value="UniProtKB-KW"/>
</dbReference>
<dbReference type="Pfam" id="PF01966">
    <property type="entry name" value="HD"/>
    <property type="match status" value="1"/>
</dbReference>
<evidence type="ECO:0000259" key="1">
    <source>
        <dbReference type="Pfam" id="PF01966"/>
    </source>
</evidence>
<dbReference type="AlphaFoldDB" id="A0A2N5J587"/>
<evidence type="ECO:0000313" key="2">
    <source>
        <dbReference type="EMBL" id="PLS29380.1"/>
    </source>
</evidence>
<dbReference type="Gene3D" id="1.10.3210.10">
    <property type="entry name" value="Hypothetical protein af1432"/>
    <property type="match status" value="1"/>
</dbReference>